<dbReference type="PANTHER" id="PTHR43759">
    <property type="entry name" value="TREHALOSE TRANSPORT SYSTEM PERMEASE PROTEIN SUGA"/>
    <property type="match status" value="1"/>
</dbReference>
<keyword evidence="3 5" id="KW-1133">Transmembrane helix</keyword>
<sequence length="348" mass="38632">MTAISLGLDDRGGLLIDDCRINSARLLVVDRKDSLQGARHGGFNSGLHSLAQRLPVSVSRMKDRTQTGWLFVLPSVLILSLIGLVPLLTVVNYSFFEIFILDARFWVGTEWYAEIIGSGRFWASFGRSLLFSTMILCVQIPLGIAIALCIPKRKIWVGITLAVLALPLLVPWNMIPSLWLSLLNPETGLLGRILPYLGWPDNWKLSAQHTWAVIVVMDVWHWTSLVVILCYSALATIPQSYYQAAAIDGAGPWQVFRHIQLPKLHHVLLMAVLLRFMDSFMIYTEAFPINAGGPNGATMFLAVDLGEDIKAFNYGPSAARSVIYFLIVLTVAWMFSKAQGKLDGTEAT</sequence>
<evidence type="ECO:0000256" key="1">
    <source>
        <dbReference type="ARBA" id="ARBA00004651"/>
    </source>
</evidence>
<dbReference type="Pfam" id="PF00528">
    <property type="entry name" value="BPD_transp_1"/>
    <property type="match status" value="1"/>
</dbReference>
<dbReference type="AlphaFoldDB" id="A0A238KNJ2"/>
<protein>
    <submittedName>
        <fullName evidence="7">Trehalose transport system permease protein SugA</fullName>
    </submittedName>
</protein>
<keyword evidence="4 5" id="KW-0472">Membrane</keyword>
<keyword evidence="5" id="KW-0813">Transport</keyword>
<evidence type="ECO:0000256" key="4">
    <source>
        <dbReference type="ARBA" id="ARBA00023136"/>
    </source>
</evidence>
<evidence type="ECO:0000313" key="8">
    <source>
        <dbReference type="Proteomes" id="UP000220836"/>
    </source>
</evidence>
<dbReference type="PROSITE" id="PS50928">
    <property type="entry name" value="ABC_TM1"/>
    <property type="match status" value="1"/>
</dbReference>
<keyword evidence="2 5" id="KW-0812">Transmembrane</keyword>
<dbReference type="PANTHER" id="PTHR43759:SF1">
    <property type="entry name" value="GLUCOSE IMPORT SYSTEM PERMEASE PROTEIN GLCT"/>
    <property type="match status" value="1"/>
</dbReference>
<evidence type="ECO:0000256" key="5">
    <source>
        <dbReference type="RuleBase" id="RU363032"/>
    </source>
</evidence>
<feature type="transmembrane region" description="Helical" evidence="5">
    <location>
        <begin position="69"/>
        <end position="96"/>
    </location>
</feature>
<dbReference type="InterPro" id="IPR035906">
    <property type="entry name" value="MetI-like_sf"/>
</dbReference>
<gene>
    <name evidence="7" type="primary">sugA_2</name>
    <name evidence="7" type="ORF">PEV8663_02855</name>
</gene>
<proteinExistence type="inferred from homology"/>
<comment type="subcellular location">
    <subcellularLocation>
        <location evidence="1 5">Cell membrane</location>
        <topology evidence="1 5">Multi-pass membrane protein</topology>
    </subcellularLocation>
</comment>
<dbReference type="Proteomes" id="UP000220836">
    <property type="component" value="Unassembled WGS sequence"/>
</dbReference>
<evidence type="ECO:0000313" key="7">
    <source>
        <dbReference type="EMBL" id="SMX44365.1"/>
    </source>
</evidence>
<feature type="domain" description="ABC transmembrane type-1" evidence="6">
    <location>
        <begin position="125"/>
        <end position="335"/>
    </location>
</feature>
<organism evidence="7 8">
    <name type="scientific">Pelagimonas varians</name>
    <dbReference type="NCBI Taxonomy" id="696760"/>
    <lineage>
        <taxon>Bacteria</taxon>
        <taxon>Pseudomonadati</taxon>
        <taxon>Pseudomonadota</taxon>
        <taxon>Alphaproteobacteria</taxon>
        <taxon>Rhodobacterales</taxon>
        <taxon>Roseobacteraceae</taxon>
        <taxon>Pelagimonas</taxon>
    </lineage>
</organism>
<feature type="transmembrane region" description="Helical" evidence="5">
    <location>
        <begin position="129"/>
        <end position="148"/>
    </location>
</feature>
<evidence type="ECO:0000256" key="3">
    <source>
        <dbReference type="ARBA" id="ARBA00022989"/>
    </source>
</evidence>
<evidence type="ECO:0000256" key="2">
    <source>
        <dbReference type="ARBA" id="ARBA00022692"/>
    </source>
</evidence>
<feature type="transmembrane region" description="Helical" evidence="5">
    <location>
        <begin position="155"/>
        <end position="175"/>
    </location>
</feature>
<dbReference type="GO" id="GO:0055085">
    <property type="term" value="P:transmembrane transport"/>
    <property type="evidence" value="ECO:0007669"/>
    <property type="project" value="InterPro"/>
</dbReference>
<dbReference type="GO" id="GO:0005886">
    <property type="term" value="C:plasma membrane"/>
    <property type="evidence" value="ECO:0007669"/>
    <property type="project" value="UniProtKB-SubCell"/>
</dbReference>
<dbReference type="EMBL" id="FXYH01000010">
    <property type="protein sequence ID" value="SMX44365.1"/>
    <property type="molecule type" value="Genomic_DNA"/>
</dbReference>
<dbReference type="InterPro" id="IPR000515">
    <property type="entry name" value="MetI-like"/>
</dbReference>
<keyword evidence="8" id="KW-1185">Reference proteome</keyword>
<dbReference type="InterPro" id="IPR052730">
    <property type="entry name" value="Sugar_ABC_transporter"/>
</dbReference>
<feature type="transmembrane region" description="Helical" evidence="5">
    <location>
        <begin position="318"/>
        <end position="335"/>
    </location>
</feature>
<name>A0A238KNJ2_9RHOB</name>
<dbReference type="CDD" id="cd06261">
    <property type="entry name" value="TM_PBP2"/>
    <property type="match status" value="1"/>
</dbReference>
<dbReference type="SUPFAM" id="SSF161098">
    <property type="entry name" value="MetI-like"/>
    <property type="match status" value="1"/>
</dbReference>
<reference evidence="7 8" key="1">
    <citation type="submission" date="2017-05" db="EMBL/GenBank/DDBJ databases">
        <authorList>
            <person name="Song R."/>
            <person name="Chenine A.L."/>
            <person name="Ruprecht R.M."/>
        </authorList>
    </citation>
    <scope>NUCLEOTIDE SEQUENCE [LARGE SCALE GENOMIC DNA]</scope>
    <source>
        <strain evidence="7 8">CECT 8663</strain>
    </source>
</reference>
<dbReference type="Gene3D" id="1.10.3720.10">
    <property type="entry name" value="MetI-like"/>
    <property type="match status" value="1"/>
</dbReference>
<evidence type="ECO:0000259" key="6">
    <source>
        <dbReference type="PROSITE" id="PS50928"/>
    </source>
</evidence>
<comment type="similarity">
    <text evidence="5">Belongs to the binding-protein-dependent transport system permease family.</text>
</comment>
<feature type="transmembrane region" description="Helical" evidence="5">
    <location>
        <begin position="211"/>
        <end position="234"/>
    </location>
</feature>
<accession>A0A238KNJ2</accession>